<keyword evidence="3" id="KW-1185">Reference proteome</keyword>
<evidence type="ECO:0000313" key="3">
    <source>
        <dbReference type="Proteomes" id="UP000284842"/>
    </source>
</evidence>
<evidence type="ECO:0000313" key="2">
    <source>
        <dbReference type="EMBL" id="PPR02586.1"/>
    </source>
</evidence>
<name>A0A409YHW5_9AGAR</name>
<dbReference type="OrthoDB" id="10451375at2759"/>
<dbReference type="Proteomes" id="UP000284842">
    <property type="component" value="Unassembled WGS sequence"/>
</dbReference>
<protein>
    <submittedName>
        <fullName evidence="2">Uncharacterized protein</fullName>
    </submittedName>
</protein>
<feature type="region of interest" description="Disordered" evidence="1">
    <location>
        <begin position="1"/>
        <end position="27"/>
    </location>
</feature>
<comment type="caution">
    <text evidence="2">The sequence shown here is derived from an EMBL/GenBank/DDBJ whole genome shotgun (WGS) entry which is preliminary data.</text>
</comment>
<reference evidence="2 3" key="1">
    <citation type="journal article" date="2018" name="Evol. Lett.">
        <title>Horizontal gene cluster transfer increased hallucinogenic mushroom diversity.</title>
        <authorList>
            <person name="Reynolds H.T."/>
            <person name="Vijayakumar V."/>
            <person name="Gluck-Thaler E."/>
            <person name="Korotkin H.B."/>
            <person name="Matheny P.B."/>
            <person name="Slot J.C."/>
        </authorList>
    </citation>
    <scope>NUCLEOTIDE SEQUENCE [LARGE SCALE GENOMIC DNA]</scope>
    <source>
        <strain evidence="2 3">2629</strain>
    </source>
</reference>
<evidence type="ECO:0000256" key="1">
    <source>
        <dbReference type="SAM" id="MobiDB-lite"/>
    </source>
</evidence>
<organism evidence="2 3">
    <name type="scientific">Panaeolus cyanescens</name>
    <dbReference type="NCBI Taxonomy" id="181874"/>
    <lineage>
        <taxon>Eukaryota</taxon>
        <taxon>Fungi</taxon>
        <taxon>Dikarya</taxon>
        <taxon>Basidiomycota</taxon>
        <taxon>Agaricomycotina</taxon>
        <taxon>Agaricomycetes</taxon>
        <taxon>Agaricomycetidae</taxon>
        <taxon>Agaricales</taxon>
        <taxon>Agaricineae</taxon>
        <taxon>Galeropsidaceae</taxon>
        <taxon>Panaeolus</taxon>
    </lineage>
</organism>
<proteinExistence type="predicted"/>
<accession>A0A409YHW5</accession>
<gene>
    <name evidence="2" type="ORF">CVT24_002158</name>
</gene>
<dbReference type="AlphaFoldDB" id="A0A409YHW5"/>
<dbReference type="EMBL" id="NHTK01001159">
    <property type="protein sequence ID" value="PPR02586.1"/>
    <property type="molecule type" value="Genomic_DNA"/>
</dbReference>
<dbReference type="InParanoid" id="A0A409YHW5"/>
<sequence>MSPIRTYTHSEYRRHAQAKPTLSSPSAILKNPKGLYSDTRNDHRLAWRKLRYNFNILYDKRTRHPATLTFTGAIAADNFDLTCSELSVDQLQNIKLCCVITQPPSPSPAHSKWNRAWKELRNITRRAPQPIDKNGWASTPNEAALIDRDLEGIKLHFPLTGSKYNITKDPRYLQFLRTIPEELETHAWQDPNHNLIHECEINPIPAYTSKAKNRIIAPEDYKEMSGCLAQFEVQLHQYLFPDSKYVIFAVIEQMVLLEDTGTGDDMSVMGHLSQLSL</sequence>